<dbReference type="GeneID" id="129604623"/>
<sequence>MLFVQVISLRNMTVKHFSIEYDAVNSENTFTNGDTINGRIIVEVSKQTKIQSLVFIAQAKARVCWREDHGNQQHIYWAEEEYYNIQEHIVRESRQDGTEVIDRGRHIFPFVFQIPDRNIPSSFNSPTGKIVHKVKAELKHSLKLMKSAKAYFLFTSKTDMNISGLMEPQQDSKDKTIKVFGSGTISMHVRTQRMGFSQGEALQVTVDILNHSSRSVKPRITLYEKQSFIAQRTRTVRPNVIQKEKLASVASSSRETVTRLISIPADLPPSILNSSIIKLEYRLKVHLNIKCASDLEVKVPVVVLPTLGVPRQPPPYSFEPEAYEIPNQEDWSATPQQAAFQPVDSPPSYKTYTLYPHPY</sequence>
<dbReference type="InterPro" id="IPR011022">
    <property type="entry name" value="Arrestin_C-like"/>
</dbReference>
<proteinExistence type="inferred from homology"/>
<dbReference type="RefSeq" id="XP_055367860.1">
    <property type="nucleotide sequence ID" value="XM_055511885.1"/>
</dbReference>
<keyword evidence="3" id="KW-1185">Reference proteome</keyword>
<reference evidence="4" key="1">
    <citation type="submission" date="2025-08" db="UniProtKB">
        <authorList>
            <consortium name="RefSeq"/>
        </authorList>
    </citation>
    <scope>IDENTIFICATION</scope>
</reference>
<dbReference type="PANTHER" id="PTHR11188">
    <property type="entry name" value="ARRESTIN DOMAIN CONTAINING PROTEIN"/>
    <property type="match status" value="1"/>
</dbReference>
<dbReference type="Pfam" id="PF00339">
    <property type="entry name" value="Arrestin_N"/>
    <property type="match status" value="1"/>
</dbReference>
<dbReference type="InterPro" id="IPR050357">
    <property type="entry name" value="Arrestin_domain-protein"/>
</dbReference>
<dbReference type="SMART" id="SM01017">
    <property type="entry name" value="Arrestin_C"/>
    <property type="match status" value="1"/>
</dbReference>
<dbReference type="InterPro" id="IPR011021">
    <property type="entry name" value="Arrestin-like_N"/>
</dbReference>
<dbReference type="OrthoDB" id="2333384at2759"/>
<dbReference type="Proteomes" id="UP000515150">
    <property type="component" value="Chromosome 9"/>
</dbReference>
<comment type="similarity">
    <text evidence="1">Belongs to the arrestin family.</text>
</comment>
<dbReference type="GO" id="GO:0007399">
    <property type="term" value="P:nervous system development"/>
    <property type="evidence" value="ECO:0007669"/>
    <property type="project" value="UniProtKB-ARBA"/>
</dbReference>
<protein>
    <submittedName>
        <fullName evidence="4">Arrestin domain-containing protein 3-like</fullName>
    </submittedName>
</protein>
<organism evidence="3 4">
    <name type="scientific">Betta splendens</name>
    <name type="common">Siamese fighting fish</name>
    <dbReference type="NCBI Taxonomy" id="158456"/>
    <lineage>
        <taxon>Eukaryota</taxon>
        <taxon>Metazoa</taxon>
        <taxon>Chordata</taxon>
        <taxon>Craniata</taxon>
        <taxon>Vertebrata</taxon>
        <taxon>Euteleostomi</taxon>
        <taxon>Actinopterygii</taxon>
        <taxon>Neopterygii</taxon>
        <taxon>Teleostei</taxon>
        <taxon>Neoteleostei</taxon>
        <taxon>Acanthomorphata</taxon>
        <taxon>Anabantaria</taxon>
        <taxon>Anabantiformes</taxon>
        <taxon>Anabantoidei</taxon>
        <taxon>Osphronemidae</taxon>
        <taxon>Betta</taxon>
    </lineage>
</organism>
<dbReference type="AlphaFoldDB" id="A0A9W2Y217"/>
<accession>A0A9W2Y217</accession>
<evidence type="ECO:0000313" key="3">
    <source>
        <dbReference type="Proteomes" id="UP000515150"/>
    </source>
</evidence>
<dbReference type="InterPro" id="IPR014756">
    <property type="entry name" value="Ig_E-set"/>
</dbReference>
<dbReference type="PANTHER" id="PTHR11188:SF135">
    <property type="entry name" value="ARRESTIN DOMAIN CONTAINING 3-LIKE-RELATED"/>
    <property type="match status" value="1"/>
</dbReference>
<evidence type="ECO:0000313" key="4">
    <source>
        <dbReference type="RefSeq" id="XP_055367860.1"/>
    </source>
</evidence>
<dbReference type="GO" id="GO:0005886">
    <property type="term" value="C:plasma membrane"/>
    <property type="evidence" value="ECO:0007669"/>
    <property type="project" value="TreeGrafter"/>
</dbReference>
<dbReference type="GO" id="GO:0005737">
    <property type="term" value="C:cytoplasm"/>
    <property type="evidence" value="ECO:0007669"/>
    <property type="project" value="TreeGrafter"/>
</dbReference>
<dbReference type="InterPro" id="IPR014752">
    <property type="entry name" value="Arrestin-like_C"/>
</dbReference>
<feature type="domain" description="Arrestin C-terminal-like" evidence="2">
    <location>
        <begin position="181"/>
        <end position="306"/>
    </location>
</feature>
<evidence type="ECO:0000259" key="2">
    <source>
        <dbReference type="SMART" id="SM01017"/>
    </source>
</evidence>
<dbReference type="GO" id="GO:0015031">
    <property type="term" value="P:protein transport"/>
    <property type="evidence" value="ECO:0007669"/>
    <property type="project" value="TreeGrafter"/>
</dbReference>
<dbReference type="KEGG" id="bspl:129604623"/>
<dbReference type="SUPFAM" id="SSF81296">
    <property type="entry name" value="E set domains"/>
    <property type="match status" value="2"/>
</dbReference>
<dbReference type="Pfam" id="PF02752">
    <property type="entry name" value="Arrestin_C"/>
    <property type="match status" value="1"/>
</dbReference>
<evidence type="ECO:0000256" key="1">
    <source>
        <dbReference type="ARBA" id="ARBA00005298"/>
    </source>
</evidence>
<gene>
    <name evidence="4" type="primary">LOC129604623</name>
</gene>
<name>A0A9W2Y217_BETSP</name>
<dbReference type="Gene3D" id="2.60.40.640">
    <property type="match status" value="2"/>
</dbReference>